<evidence type="ECO:0000313" key="2">
    <source>
        <dbReference type="Proteomes" id="UP001597560"/>
    </source>
</evidence>
<name>A0ABW6AVW6_9SPHI</name>
<dbReference type="EMBL" id="JBHUPA010000002">
    <property type="protein sequence ID" value="MFD2961347.1"/>
    <property type="molecule type" value="Genomic_DNA"/>
</dbReference>
<sequence length="94" mass="11057">MKKLKIEEVEYLKSPINAYWSLDKKSISVIKDKPYRYDYRRGVIDKLENDVIPFGFEDPFIKGLDNANCAFLNFSAQWIPCTEEGEEVFIISER</sequence>
<keyword evidence="2" id="KW-1185">Reference proteome</keyword>
<dbReference type="Proteomes" id="UP001597560">
    <property type="component" value="Unassembled WGS sequence"/>
</dbReference>
<reference evidence="2" key="1">
    <citation type="journal article" date="2019" name="Int. J. Syst. Evol. Microbiol.">
        <title>The Global Catalogue of Microorganisms (GCM) 10K type strain sequencing project: providing services to taxonomists for standard genome sequencing and annotation.</title>
        <authorList>
            <consortium name="The Broad Institute Genomics Platform"/>
            <consortium name="The Broad Institute Genome Sequencing Center for Infectious Disease"/>
            <person name="Wu L."/>
            <person name="Ma J."/>
        </authorList>
    </citation>
    <scope>NUCLEOTIDE SEQUENCE [LARGE SCALE GENOMIC DNA]</scope>
    <source>
        <strain evidence="2">KCTC 23098</strain>
    </source>
</reference>
<accession>A0ABW6AVW6</accession>
<proteinExistence type="predicted"/>
<comment type="caution">
    <text evidence="1">The sequence shown here is derived from an EMBL/GenBank/DDBJ whole genome shotgun (WGS) entry which is preliminary data.</text>
</comment>
<evidence type="ECO:0000313" key="1">
    <source>
        <dbReference type="EMBL" id="MFD2961347.1"/>
    </source>
</evidence>
<gene>
    <name evidence="1" type="ORF">ACFS6J_06105</name>
</gene>
<dbReference type="RefSeq" id="WP_377609481.1">
    <property type="nucleotide sequence ID" value="NZ_JBHUPA010000002.1"/>
</dbReference>
<organism evidence="1 2">
    <name type="scientific">Olivibacter jilunii</name>
    <dbReference type="NCBI Taxonomy" id="985016"/>
    <lineage>
        <taxon>Bacteria</taxon>
        <taxon>Pseudomonadati</taxon>
        <taxon>Bacteroidota</taxon>
        <taxon>Sphingobacteriia</taxon>
        <taxon>Sphingobacteriales</taxon>
        <taxon>Sphingobacteriaceae</taxon>
        <taxon>Olivibacter</taxon>
    </lineage>
</organism>
<protein>
    <submittedName>
        <fullName evidence="1">Uncharacterized protein</fullName>
    </submittedName>
</protein>